<feature type="transmembrane region" description="Helical" evidence="1">
    <location>
        <begin position="58"/>
        <end position="83"/>
    </location>
</feature>
<dbReference type="AlphaFoldDB" id="A0A6C0BJT5"/>
<proteinExistence type="predicted"/>
<dbReference type="EMBL" id="MN739166">
    <property type="protein sequence ID" value="QHS91964.1"/>
    <property type="molecule type" value="Genomic_DNA"/>
</dbReference>
<evidence type="ECO:0000256" key="1">
    <source>
        <dbReference type="SAM" id="Phobius"/>
    </source>
</evidence>
<keyword evidence="1" id="KW-0812">Transmembrane</keyword>
<reference evidence="2" key="1">
    <citation type="journal article" date="2020" name="Nature">
        <title>Giant virus diversity and host interactions through global metagenomics.</title>
        <authorList>
            <person name="Schulz F."/>
            <person name="Roux S."/>
            <person name="Paez-Espino D."/>
            <person name="Jungbluth S."/>
            <person name="Walsh D.A."/>
            <person name="Denef V.J."/>
            <person name="McMahon K.D."/>
            <person name="Konstantinidis K.T."/>
            <person name="Eloe-Fadrosh E.A."/>
            <person name="Kyrpides N.C."/>
            <person name="Woyke T."/>
        </authorList>
    </citation>
    <scope>NUCLEOTIDE SEQUENCE</scope>
    <source>
        <strain evidence="2">GVMAG-M-3300013285-6</strain>
    </source>
</reference>
<name>A0A6C0BJT5_9ZZZZ</name>
<keyword evidence="1" id="KW-1133">Transmembrane helix</keyword>
<accession>A0A6C0BJT5</accession>
<organism evidence="2">
    <name type="scientific">viral metagenome</name>
    <dbReference type="NCBI Taxonomy" id="1070528"/>
    <lineage>
        <taxon>unclassified sequences</taxon>
        <taxon>metagenomes</taxon>
        <taxon>organismal metagenomes</taxon>
    </lineage>
</organism>
<keyword evidence="1" id="KW-0472">Membrane</keyword>
<evidence type="ECO:0000313" key="2">
    <source>
        <dbReference type="EMBL" id="QHS91964.1"/>
    </source>
</evidence>
<feature type="transmembrane region" description="Helical" evidence="1">
    <location>
        <begin position="20"/>
        <end position="46"/>
    </location>
</feature>
<sequence length="151" mass="16458">MYFYFKQYNNYKGTLFTSTLPFIAASHTNVIIFVILAFMWTSLYYYTSSQLQVGLTGLLRIASMIFGGLTEVGLLIMIGWLFADTLGMGIKGFGAKADQEQDIKDANSEADSTAAASAAQKKKLCDTACAGDRSNNVTTITANCPDRTCPE</sequence>
<protein>
    <submittedName>
        <fullName evidence="2">Uncharacterized protein</fullName>
    </submittedName>
</protein>